<keyword evidence="3" id="KW-1185">Reference proteome</keyword>
<feature type="region of interest" description="Disordered" evidence="1">
    <location>
        <begin position="82"/>
        <end position="112"/>
    </location>
</feature>
<proteinExistence type="predicted"/>
<accession>A0ABN8YFT1</accession>
<dbReference type="EMBL" id="OX459955">
    <property type="protein sequence ID" value="CAI9159303.1"/>
    <property type="molecule type" value="Genomic_DNA"/>
</dbReference>
<protein>
    <submittedName>
        <fullName evidence="2">Uncharacterized protein</fullName>
    </submittedName>
</protein>
<feature type="region of interest" description="Disordered" evidence="1">
    <location>
        <begin position="18"/>
        <end position="68"/>
    </location>
</feature>
<evidence type="ECO:0000313" key="3">
    <source>
        <dbReference type="Proteomes" id="UP001176941"/>
    </source>
</evidence>
<gene>
    <name evidence="2" type="ORF">MRATA1EN1_LOCUS8265</name>
</gene>
<evidence type="ECO:0000313" key="2">
    <source>
        <dbReference type="EMBL" id="CAI9159303.1"/>
    </source>
</evidence>
<reference evidence="2" key="1">
    <citation type="submission" date="2023-04" db="EMBL/GenBank/DDBJ databases">
        <authorList>
            <consortium name="ELIXIR-Norway"/>
        </authorList>
    </citation>
    <scope>NUCLEOTIDE SEQUENCE [LARGE SCALE GENOMIC DNA]</scope>
</reference>
<organism evidence="2 3">
    <name type="scientific">Rangifer tarandus platyrhynchus</name>
    <name type="common">Svalbard reindeer</name>
    <dbReference type="NCBI Taxonomy" id="3082113"/>
    <lineage>
        <taxon>Eukaryota</taxon>
        <taxon>Metazoa</taxon>
        <taxon>Chordata</taxon>
        <taxon>Craniata</taxon>
        <taxon>Vertebrata</taxon>
        <taxon>Euteleostomi</taxon>
        <taxon>Mammalia</taxon>
        <taxon>Eutheria</taxon>
        <taxon>Laurasiatheria</taxon>
        <taxon>Artiodactyla</taxon>
        <taxon>Ruminantia</taxon>
        <taxon>Pecora</taxon>
        <taxon>Cervidae</taxon>
        <taxon>Odocoileinae</taxon>
        <taxon>Rangifer</taxon>
    </lineage>
</organism>
<sequence>MEGWAGRRLQVAKERLELRPGRTLDPDEIDAWPPGQPGRSVSPSRRGGRRSRAGFPAPPAGNNLRNRLHRRAWKARRFQALSEARSHGCGEPQGRAWPGDGNGEIFGGPSSR</sequence>
<evidence type="ECO:0000256" key="1">
    <source>
        <dbReference type="SAM" id="MobiDB-lite"/>
    </source>
</evidence>
<name>A0ABN8YFT1_RANTA</name>
<dbReference type="Proteomes" id="UP001176941">
    <property type="component" value="Chromosome 19"/>
</dbReference>